<dbReference type="GO" id="GO:0052621">
    <property type="term" value="F:diguanylate cyclase activity"/>
    <property type="evidence" value="ECO:0007669"/>
    <property type="project" value="UniProtKB-EC"/>
</dbReference>
<protein>
    <recommendedName>
        <fullName evidence="2">diguanylate cyclase</fullName>
        <ecNumber evidence="2">2.7.7.65</ecNumber>
    </recommendedName>
</protein>
<dbReference type="EMBL" id="JAAIJQ010000003">
    <property type="protein sequence ID" value="NEV60562.1"/>
    <property type="molecule type" value="Genomic_DNA"/>
</dbReference>
<reference evidence="6 7" key="1">
    <citation type="submission" date="2020-02" db="EMBL/GenBank/DDBJ databases">
        <title>Genome sequences of Thiorhodococcus mannitoliphagus and Thiorhodococcus minor, purple sulfur photosynthetic bacteria in the gammaproteobacterial family, Chromatiaceae.</title>
        <authorList>
            <person name="Aviles F.A."/>
            <person name="Meyer T.E."/>
            <person name="Kyndt J.A."/>
        </authorList>
    </citation>
    <scope>NUCLEOTIDE SEQUENCE [LARGE SCALE GENOMIC DNA]</scope>
    <source>
        <strain evidence="6 7">DSM 11518</strain>
    </source>
</reference>
<dbReference type="NCBIfam" id="TIGR00254">
    <property type="entry name" value="GGDEF"/>
    <property type="match status" value="1"/>
</dbReference>
<evidence type="ECO:0000256" key="2">
    <source>
        <dbReference type="ARBA" id="ARBA00012528"/>
    </source>
</evidence>
<dbReference type="GO" id="GO:0043709">
    <property type="term" value="P:cell adhesion involved in single-species biofilm formation"/>
    <property type="evidence" value="ECO:0007669"/>
    <property type="project" value="TreeGrafter"/>
</dbReference>
<dbReference type="Pfam" id="PF00990">
    <property type="entry name" value="GGDEF"/>
    <property type="match status" value="1"/>
</dbReference>
<name>A0A6M0JST7_9GAMM</name>
<sequence length="343" mass="38293">MSMSQTESLDLDALWALRQHVMESGRLLTIELDDRGLIRDANMAFRSRFAGFDRVSGESPWRFLRIDEEARDLLANLPPRTPVALMLRETEDGEAYCFHAYRIAGGTLLIGEIASGVENEIVERMGHLAIQMSRLVRDLHKANHALAQANGLNEKLARSDSLTGLANRRYFMERLDTEVRHVRSRRRKLALLMIDLDHFKRVNDQFGHAGGDAVLVAVADLLRSQVRAADLPARLGGEELVAYLLETGLSAACEVAERIRLGIAELRPIAPDYRVTASIGVAELRDEDDPESLLKRADDLLYQAKTGGRDRVVAASPERAPARAELATQRLSGNHRRDPYGRV</sequence>
<feature type="region of interest" description="Disordered" evidence="4">
    <location>
        <begin position="314"/>
        <end position="343"/>
    </location>
</feature>
<gene>
    <name evidence="6" type="ORF">G3446_01420</name>
</gene>
<dbReference type="SMART" id="SM00267">
    <property type="entry name" value="GGDEF"/>
    <property type="match status" value="1"/>
</dbReference>
<evidence type="ECO:0000256" key="4">
    <source>
        <dbReference type="SAM" id="MobiDB-lite"/>
    </source>
</evidence>
<dbReference type="InterPro" id="IPR050469">
    <property type="entry name" value="Diguanylate_Cyclase"/>
</dbReference>
<proteinExistence type="predicted"/>
<dbReference type="FunFam" id="3.30.70.270:FF:000001">
    <property type="entry name" value="Diguanylate cyclase domain protein"/>
    <property type="match status" value="1"/>
</dbReference>
<evidence type="ECO:0000313" key="7">
    <source>
        <dbReference type="Proteomes" id="UP000483379"/>
    </source>
</evidence>
<dbReference type="GO" id="GO:1902201">
    <property type="term" value="P:negative regulation of bacterial-type flagellum-dependent cell motility"/>
    <property type="evidence" value="ECO:0007669"/>
    <property type="project" value="TreeGrafter"/>
</dbReference>
<evidence type="ECO:0000313" key="6">
    <source>
        <dbReference type="EMBL" id="NEV60562.1"/>
    </source>
</evidence>
<dbReference type="InterPro" id="IPR000160">
    <property type="entry name" value="GGDEF_dom"/>
</dbReference>
<dbReference type="PANTHER" id="PTHR45138">
    <property type="entry name" value="REGULATORY COMPONENTS OF SENSORY TRANSDUCTION SYSTEM"/>
    <property type="match status" value="1"/>
</dbReference>
<dbReference type="EC" id="2.7.7.65" evidence="2"/>
<accession>A0A6M0JST7</accession>
<comment type="catalytic activity">
    <reaction evidence="3">
        <text>2 GTP = 3',3'-c-di-GMP + 2 diphosphate</text>
        <dbReference type="Rhea" id="RHEA:24898"/>
        <dbReference type="ChEBI" id="CHEBI:33019"/>
        <dbReference type="ChEBI" id="CHEBI:37565"/>
        <dbReference type="ChEBI" id="CHEBI:58805"/>
        <dbReference type="EC" id="2.7.7.65"/>
    </reaction>
</comment>
<dbReference type="PROSITE" id="PS50887">
    <property type="entry name" value="GGDEF"/>
    <property type="match status" value="1"/>
</dbReference>
<organism evidence="6 7">
    <name type="scientific">Thiorhodococcus minor</name>
    <dbReference type="NCBI Taxonomy" id="57489"/>
    <lineage>
        <taxon>Bacteria</taxon>
        <taxon>Pseudomonadati</taxon>
        <taxon>Pseudomonadota</taxon>
        <taxon>Gammaproteobacteria</taxon>
        <taxon>Chromatiales</taxon>
        <taxon>Chromatiaceae</taxon>
        <taxon>Thiorhodococcus</taxon>
    </lineage>
</organism>
<comment type="cofactor">
    <cofactor evidence="1">
        <name>Mg(2+)</name>
        <dbReference type="ChEBI" id="CHEBI:18420"/>
    </cofactor>
</comment>
<dbReference type="Gene3D" id="3.30.70.270">
    <property type="match status" value="1"/>
</dbReference>
<evidence type="ECO:0000256" key="3">
    <source>
        <dbReference type="ARBA" id="ARBA00034247"/>
    </source>
</evidence>
<evidence type="ECO:0000256" key="1">
    <source>
        <dbReference type="ARBA" id="ARBA00001946"/>
    </source>
</evidence>
<feature type="domain" description="GGDEF" evidence="5">
    <location>
        <begin position="187"/>
        <end position="317"/>
    </location>
</feature>
<dbReference type="GO" id="GO:0005886">
    <property type="term" value="C:plasma membrane"/>
    <property type="evidence" value="ECO:0007669"/>
    <property type="project" value="TreeGrafter"/>
</dbReference>
<feature type="compositionally biased region" description="Low complexity" evidence="4">
    <location>
        <begin position="314"/>
        <end position="327"/>
    </location>
</feature>
<dbReference type="SUPFAM" id="SSF55073">
    <property type="entry name" value="Nucleotide cyclase"/>
    <property type="match status" value="1"/>
</dbReference>
<dbReference type="Proteomes" id="UP000483379">
    <property type="component" value="Unassembled WGS sequence"/>
</dbReference>
<evidence type="ECO:0000259" key="5">
    <source>
        <dbReference type="PROSITE" id="PS50887"/>
    </source>
</evidence>
<comment type="caution">
    <text evidence="6">The sequence shown here is derived from an EMBL/GenBank/DDBJ whole genome shotgun (WGS) entry which is preliminary data.</text>
</comment>
<dbReference type="CDD" id="cd01949">
    <property type="entry name" value="GGDEF"/>
    <property type="match status" value="1"/>
</dbReference>
<dbReference type="InterPro" id="IPR043128">
    <property type="entry name" value="Rev_trsase/Diguanyl_cyclase"/>
</dbReference>
<dbReference type="AlphaFoldDB" id="A0A6M0JST7"/>
<keyword evidence="7" id="KW-1185">Reference proteome</keyword>
<dbReference type="InterPro" id="IPR029787">
    <property type="entry name" value="Nucleotide_cyclase"/>
</dbReference>
<dbReference type="PANTHER" id="PTHR45138:SF9">
    <property type="entry name" value="DIGUANYLATE CYCLASE DGCM-RELATED"/>
    <property type="match status" value="1"/>
</dbReference>